<dbReference type="Pfam" id="PF00528">
    <property type="entry name" value="BPD_transp_1"/>
    <property type="match status" value="1"/>
</dbReference>
<feature type="domain" description="ABC transmembrane type-1" evidence="9">
    <location>
        <begin position="64"/>
        <end position="252"/>
    </location>
</feature>
<dbReference type="PROSITE" id="PS50928">
    <property type="entry name" value="ABC_TM1"/>
    <property type="match status" value="1"/>
</dbReference>
<sequence length="267" mass="28376">MNSSLVKTISHIVGALVLAFLLLPIFAVVPASLSDQSFVKIPPESYSFRWYEAFFADAGWVSSMLNSIKVATIACIFTVIVGTMIAVGLTRVGATTRMLLTGLLMAPIIVPAIMISIAIYYVSRQVGLYGTVLGLALGHSLLCLPFVVINVGVSLRRLDPSLLRAAAGLGASGWQVFRTVTLPAIKPGLAGGAAFAFVTSFDEVIVSIFISGYGAKTLPVKLWEQIRVEFTPVSAAGSTIILVLTVILFVAVQMLRFRAAPGKEAQV</sequence>
<keyword evidence="4" id="KW-0997">Cell inner membrane</keyword>
<evidence type="ECO:0000256" key="4">
    <source>
        <dbReference type="ARBA" id="ARBA00022519"/>
    </source>
</evidence>
<dbReference type="SUPFAM" id="SSF161098">
    <property type="entry name" value="MetI-like"/>
    <property type="match status" value="1"/>
</dbReference>
<feature type="transmembrane region" description="Helical" evidence="8">
    <location>
        <begin position="70"/>
        <end position="90"/>
    </location>
</feature>
<evidence type="ECO:0000256" key="2">
    <source>
        <dbReference type="ARBA" id="ARBA00022448"/>
    </source>
</evidence>
<feature type="transmembrane region" description="Helical" evidence="8">
    <location>
        <begin position="102"/>
        <end position="122"/>
    </location>
</feature>
<evidence type="ECO:0000313" key="11">
    <source>
        <dbReference type="Proteomes" id="UP000262379"/>
    </source>
</evidence>
<gene>
    <name evidence="10" type="ORF">DY251_19685</name>
</gene>
<comment type="similarity">
    <text evidence="8">Belongs to the binding-protein-dependent transport system permease family.</text>
</comment>
<evidence type="ECO:0000256" key="3">
    <source>
        <dbReference type="ARBA" id="ARBA00022475"/>
    </source>
</evidence>
<keyword evidence="11" id="KW-1185">Reference proteome</keyword>
<keyword evidence="6 8" id="KW-1133">Transmembrane helix</keyword>
<name>A0A371X474_9HYPH</name>
<dbReference type="Gene3D" id="1.10.3720.10">
    <property type="entry name" value="MetI-like"/>
    <property type="match status" value="1"/>
</dbReference>
<feature type="transmembrane region" description="Helical" evidence="8">
    <location>
        <begin position="128"/>
        <end position="153"/>
    </location>
</feature>
<keyword evidence="7 8" id="KW-0472">Membrane</keyword>
<dbReference type="GO" id="GO:0005886">
    <property type="term" value="C:plasma membrane"/>
    <property type="evidence" value="ECO:0007669"/>
    <property type="project" value="UniProtKB-SubCell"/>
</dbReference>
<comment type="subcellular location">
    <subcellularLocation>
        <location evidence="1">Cell inner membrane</location>
        <topology evidence="1">Multi-pass membrane protein</topology>
    </subcellularLocation>
    <subcellularLocation>
        <location evidence="8">Cell membrane</location>
        <topology evidence="8">Multi-pass membrane protein</topology>
    </subcellularLocation>
</comment>
<evidence type="ECO:0000256" key="8">
    <source>
        <dbReference type="RuleBase" id="RU363032"/>
    </source>
</evidence>
<feature type="transmembrane region" description="Helical" evidence="8">
    <location>
        <begin position="12"/>
        <end position="33"/>
    </location>
</feature>
<feature type="transmembrane region" description="Helical" evidence="8">
    <location>
        <begin position="230"/>
        <end position="252"/>
    </location>
</feature>
<evidence type="ECO:0000256" key="6">
    <source>
        <dbReference type="ARBA" id="ARBA00022989"/>
    </source>
</evidence>
<dbReference type="RefSeq" id="WP_116625619.1">
    <property type="nucleotide sequence ID" value="NZ_QURN01000020.1"/>
</dbReference>
<dbReference type="PANTHER" id="PTHR43357:SF4">
    <property type="entry name" value="INNER MEMBRANE ABC TRANSPORTER PERMEASE PROTEIN YDCV"/>
    <property type="match status" value="1"/>
</dbReference>
<evidence type="ECO:0000256" key="5">
    <source>
        <dbReference type="ARBA" id="ARBA00022692"/>
    </source>
</evidence>
<dbReference type="EMBL" id="QURN01000020">
    <property type="protein sequence ID" value="RFC63999.1"/>
    <property type="molecule type" value="Genomic_DNA"/>
</dbReference>
<dbReference type="CDD" id="cd06261">
    <property type="entry name" value="TM_PBP2"/>
    <property type="match status" value="1"/>
</dbReference>
<evidence type="ECO:0000313" key="10">
    <source>
        <dbReference type="EMBL" id="RFC63999.1"/>
    </source>
</evidence>
<dbReference type="GO" id="GO:0055085">
    <property type="term" value="P:transmembrane transport"/>
    <property type="evidence" value="ECO:0007669"/>
    <property type="project" value="InterPro"/>
</dbReference>
<dbReference type="InterPro" id="IPR000515">
    <property type="entry name" value="MetI-like"/>
</dbReference>
<evidence type="ECO:0000256" key="1">
    <source>
        <dbReference type="ARBA" id="ARBA00004429"/>
    </source>
</evidence>
<proteinExistence type="inferred from homology"/>
<protein>
    <submittedName>
        <fullName evidence="10">ABC transporter permease</fullName>
    </submittedName>
</protein>
<dbReference type="Proteomes" id="UP000262379">
    <property type="component" value="Unassembled WGS sequence"/>
</dbReference>
<dbReference type="AlphaFoldDB" id="A0A371X474"/>
<keyword evidence="2 8" id="KW-0813">Transport</keyword>
<organism evidence="10 11">
    <name type="scientific">Mesorhizobium denitrificans</name>
    <dbReference type="NCBI Taxonomy" id="2294114"/>
    <lineage>
        <taxon>Bacteria</taxon>
        <taxon>Pseudomonadati</taxon>
        <taxon>Pseudomonadota</taxon>
        <taxon>Alphaproteobacteria</taxon>
        <taxon>Hyphomicrobiales</taxon>
        <taxon>Phyllobacteriaceae</taxon>
        <taxon>Mesorhizobium</taxon>
    </lineage>
</organism>
<dbReference type="PANTHER" id="PTHR43357">
    <property type="entry name" value="INNER MEMBRANE ABC TRANSPORTER PERMEASE PROTEIN YDCV"/>
    <property type="match status" value="1"/>
</dbReference>
<feature type="transmembrane region" description="Helical" evidence="8">
    <location>
        <begin position="188"/>
        <end position="210"/>
    </location>
</feature>
<dbReference type="InterPro" id="IPR035906">
    <property type="entry name" value="MetI-like_sf"/>
</dbReference>
<keyword evidence="5 8" id="KW-0812">Transmembrane</keyword>
<keyword evidence="3" id="KW-1003">Cell membrane</keyword>
<evidence type="ECO:0000256" key="7">
    <source>
        <dbReference type="ARBA" id="ARBA00023136"/>
    </source>
</evidence>
<accession>A0A371X474</accession>
<reference evidence="11" key="1">
    <citation type="submission" date="2018-08" db="EMBL/GenBank/DDBJ databases">
        <authorList>
            <person name="Im W.T."/>
        </authorList>
    </citation>
    <scope>NUCLEOTIDE SEQUENCE [LARGE SCALE GENOMIC DNA]</scope>
    <source>
        <strain evidence="11">LA-28</strain>
    </source>
</reference>
<evidence type="ECO:0000259" key="9">
    <source>
        <dbReference type="PROSITE" id="PS50928"/>
    </source>
</evidence>
<comment type="caution">
    <text evidence="10">The sequence shown here is derived from an EMBL/GenBank/DDBJ whole genome shotgun (WGS) entry which is preliminary data.</text>
</comment>